<keyword evidence="3" id="KW-0949">S-adenosyl-L-methionine</keyword>
<dbReference type="PANTHER" id="PTHR43464">
    <property type="entry name" value="METHYLTRANSFERASE"/>
    <property type="match status" value="1"/>
</dbReference>
<dbReference type="SUPFAM" id="SSF53335">
    <property type="entry name" value="S-adenosyl-L-methionine-dependent methyltransferases"/>
    <property type="match status" value="1"/>
</dbReference>
<dbReference type="Proteomes" id="UP000654482">
    <property type="component" value="Unassembled WGS sequence"/>
</dbReference>
<feature type="domain" description="Methyltransferase" evidence="4">
    <location>
        <begin position="72"/>
        <end position="164"/>
    </location>
</feature>
<comment type="caution">
    <text evidence="5">The sequence shown here is derived from an EMBL/GenBank/DDBJ whole genome shotgun (WGS) entry which is preliminary data.</text>
</comment>
<dbReference type="RefSeq" id="WP_194029154.1">
    <property type="nucleotide sequence ID" value="NZ_JADEWZ010000011.1"/>
</dbReference>
<proteinExistence type="predicted"/>
<evidence type="ECO:0000313" key="6">
    <source>
        <dbReference type="Proteomes" id="UP000654482"/>
    </source>
</evidence>
<keyword evidence="1 5" id="KW-0489">Methyltransferase</keyword>
<reference evidence="5" key="1">
    <citation type="submission" date="2020-10" db="EMBL/GenBank/DDBJ databases">
        <authorList>
            <person name="Castelo-Branco R."/>
            <person name="Eusebio N."/>
            <person name="Adriana R."/>
            <person name="Vieira A."/>
            <person name="Brugerolle De Fraissinette N."/>
            <person name="Rezende De Castro R."/>
            <person name="Schneider M.P."/>
            <person name="Vasconcelos V."/>
            <person name="Leao P.N."/>
        </authorList>
    </citation>
    <scope>NUCLEOTIDE SEQUENCE</scope>
    <source>
        <strain evidence="5">LEGE 07157</strain>
    </source>
</reference>
<evidence type="ECO:0000256" key="2">
    <source>
        <dbReference type="ARBA" id="ARBA00022679"/>
    </source>
</evidence>
<gene>
    <name evidence="5" type="ORF">IQ249_09155</name>
</gene>
<evidence type="ECO:0000256" key="3">
    <source>
        <dbReference type="ARBA" id="ARBA00022691"/>
    </source>
</evidence>
<dbReference type="Gene3D" id="3.40.50.150">
    <property type="entry name" value="Vaccinia Virus protein VP39"/>
    <property type="match status" value="1"/>
</dbReference>
<name>A0A8J7DVV2_9CYAN</name>
<keyword evidence="2" id="KW-0808">Transferase</keyword>
<dbReference type="GO" id="GO:0032259">
    <property type="term" value="P:methylation"/>
    <property type="evidence" value="ECO:0007669"/>
    <property type="project" value="UniProtKB-KW"/>
</dbReference>
<dbReference type="EMBL" id="JADEWZ010000011">
    <property type="protein sequence ID" value="MBE9116061.1"/>
    <property type="molecule type" value="Genomic_DNA"/>
</dbReference>
<dbReference type="AlphaFoldDB" id="A0A8J7DVV2"/>
<dbReference type="GO" id="GO:0008168">
    <property type="term" value="F:methyltransferase activity"/>
    <property type="evidence" value="ECO:0007669"/>
    <property type="project" value="UniProtKB-KW"/>
</dbReference>
<sequence>MFEQQPEDLRKKVKQLATEFTQNADPSGWFEVLYADAERDAQQVPWARLAPHHAVQEWLEKHNPSGNGKSALAIGCGLGDDAEALSRQGFQVTAFDISSSAIAWCKQRFPNSSVNYQVADLFHLDPAWNRAFDLVVEVRNIQALPLKVRSQVLRAIAPLVAPEGTLLIITRIRDTETEPDGPPWALSDGELAQLQQLRLTEIERNIFFEGENDEVKHAQITYRAPG</sequence>
<protein>
    <submittedName>
        <fullName evidence="5">Class I SAM-dependent methyltransferase</fullName>
    </submittedName>
</protein>
<evidence type="ECO:0000256" key="1">
    <source>
        <dbReference type="ARBA" id="ARBA00022603"/>
    </source>
</evidence>
<evidence type="ECO:0000259" key="4">
    <source>
        <dbReference type="Pfam" id="PF13649"/>
    </source>
</evidence>
<evidence type="ECO:0000313" key="5">
    <source>
        <dbReference type="EMBL" id="MBE9116061.1"/>
    </source>
</evidence>
<accession>A0A8J7DVV2</accession>
<organism evidence="5 6">
    <name type="scientific">Lusitaniella coriacea LEGE 07157</name>
    <dbReference type="NCBI Taxonomy" id="945747"/>
    <lineage>
        <taxon>Bacteria</taxon>
        <taxon>Bacillati</taxon>
        <taxon>Cyanobacteriota</taxon>
        <taxon>Cyanophyceae</taxon>
        <taxon>Spirulinales</taxon>
        <taxon>Lusitaniellaceae</taxon>
        <taxon>Lusitaniella</taxon>
    </lineage>
</organism>
<keyword evidence="6" id="KW-1185">Reference proteome</keyword>
<dbReference type="Pfam" id="PF13649">
    <property type="entry name" value="Methyltransf_25"/>
    <property type="match status" value="1"/>
</dbReference>
<dbReference type="CDD" id="cd02440">
    <property type="entry name" value="AdoMet_MTases"/>
    <property type="match status" value="1"/>
</dbReference>
<dbReference type="PANTHER" id="PTHR43464:SF19">
    <property type="entry name" value="UBIQUINONE BIOSYNTHESIS O-METHYLTRANSFERASE, MITOCHONDRIAL"/>
    <property type="match status" value="1"/>
</dbReference>
<dbReference type="InterPro" id="IPR041698">
    <property type="entry name" value="Methyltransf_25"/>
</dbReference>
<dbReference type="InterPro" id="IPR029063">
    <property type="entry name" value="SAM-dependent_MTases_sf"/>
</dbReference>